<gene>
    <name evidence="4" type="ORF">IDJ77_07695</name>
</gene>
<reference evidence="4 5" key="1">
    <citation type="submission" date="2020-09" db="EMBL/GenBank/DDBJ databases">
        <title>Novel species of Mucilaginibacter isolated from a glacier on the Tibetan Plateau.</title>
        <authorList>
            <person name="Liu Q."/>
            <person name="Xin Y.-H."/>
        </authorList>
    </citation>
    <scope>NUCLEOTIDE SEQUENCE [LARGE SCALE GENOMIC DNA]</scope>
    <source>
        <strain evidence="4 5">ZT4R22</strain>
    </source>
</reference>
<organism evidence="4 5">
    <name type="scientific">Mucilaginibacter pankratovii</name>
    <dbReference type="NCBI Taxonomy" id="2772110"/>
    <lineage>
        <taxon>Bacteria</taxon>
        <taxon>Pseudomonadati</taxon>
        <taxon>Bacteroidota</taxon>
        <taxon>Sphingobacteriia</taxon>
        <taxon>Sphingobacteriales</taxon>
        <taxon>Sphingobacteriaceae</taxon>
        <taxon>Mucilaginibacter</taxon>
    </lineage>
</organism>
<evidence type="ECO:0000313" key="4">
    <source>
        <dbReference type="EMBL" id="MBD1363689.1"/>
    </source>
</evidence>
<dbReference type="Proteomes" id="UP000606600">
    <property type="component" value="Unassembled WGS sequence"/>
</dbReference>
<feature type="signal peptide" evidence="2">
    <location>
        <begin position="1"/>
        <end position="22"/>
    </location>
</feature>
<protein>
    <submittedName>
        <fullName evidence="4">Outer membrane beta-barrel protein</fullName>
    </submittedName>
</protein>
<evidence type="ECO:0000256" key="2">
    <source>
        <dbReference type="SAM" id="SignalP"/>
    </source>
</evidence>
<accession>A0ABR7WN02</accession>
<comment type="caution">
    <text evidence="4">The sequence shown here is derived from an EMBL/GenBank/DDBJ whole genome shotgun (WGS) entry which is preliminary data.</text>
</comment>
<feature type="domain" description="Outer membrane protein beta-barrel" evidence="3">
    <location>
        <begin position="12"/>
        <end position="158"/>
    </location>
</feature>
<dbReference type="EMBL" id="JACWMY010000003">
    <property type="protein sequence ID" value="MBD1363689.1"/>
    <property type="molecule type" value="Genomic_DNA"/>
</dbReference>
<feature type="chain" id="PRO_5046147220" evidence="2">
    <location>
        <begin position="23"/>
        <end position="175"/>
    </location>
</feature>
<keyword evidence="1 2" id="KW-0732">Signal</keyword>
<dbReference type="InterPro" id="IPR027385">
    <property type="entry name" value="Beta-barrel_OMP"/>
</dbReference>
<name>A0ABR7WN02_9SPHI</name>
<dbReference type="Pfam" id="PF13505">
    <property type="entry name" value="OMP_b-brl"/>
    <property type="match status" value="1"/>
</dbReference>
<evidence type="ECO:0000256" key="1">
    <source>
        <dbReference type="ARBA" id="ARBA00022729"/>
    </source>
</evidence>
<keyword evidence="5" id="KW-1185">Reference proteome</keyword>
<evidence type="ECO:0000313" key="5">
    <source>
        <dbReference type="Proteomes" id="UP000606600"/>
    </source>
</evidence>
<dbReference type="RefSeq" id="WP_191188356.1">
    <property type="nucleotide sequence ID" value="NZ_JACWMY010000003.1"/>
</dbReference>
<sequence length="175" mass="18133">MKKIVTLVIVMLAAVTTSKLYAQDGDYKKFSLGLGFEGALPVGNLNNAYSFGAGATIRATIGLDASSAFTITSGVIAFIPKDLGSGYKLKTQINIPIKAGYKYMLSDNFYAIGEAGITIAKSYASNGNGGTVSASGSSFTYAPGLGLKLGALDLSVRYEGYSGAGFIGTRLGFNF</sequence>
<proteinExistence type="predicted"/>
<evidence type="ECO:0000259" key="3">
    <source>
        <dbReference type="Pfam" id="PF13505"/>
    </source>
</evidence>